<dbReference type="InterPro" id="IPR036388">
    <property type="entry name" value="WH-like_DNA-bd_sf"/>
</dbReference>
<dbReference type="PRINTS" id="PR00038">
    <property type="entry name" value="HTHLUXR"/>
</dbReference>
<dbReference type="SUPFAM" id="SSF52540">
    <property type="entry name" value="P-loop containing nucleoside triphosphate hydrolases"/>
    <property type="match status" value="1"/>
</dbReference>
<dbReference type="PANTHER" id="PTHR16305:SF35">
    <property type="entry name" value="TRANSCRIPTIONAL ACTIVATOR DOMAIN"/>
    <property type="match status" value="1"/>
</dbReference>
<dbReference type="PANTHER" id="PTHR16305">
    <property type="entry name" value="TESTICULAR SOLUBLE ADENYLYL CYCLASE"/>
    <property type="match status" value="1"/>
</dbReference>
<dbReference type="EMBL" id="JAAXKY010000126">
    <property type="protein sequence ID" value="NMH81041.1"/>
    <property type="molecule type" value="Genomic_DNA"/>
</dbReference>
<dbReference type="PROSITE" id="PS50043">
    <property type="entry name" value="HTH_LUXR_2"/>
    <property type="match status" value="1"/>
</dbReference>
<keyword evidence="5" id="KW-1185">Reference proteome</keyword>
<dbReference type="RefSeq" id="WP_169399084.1">
    <property type="nucleotide sequence ID" value="NZ_BAAAJH010000010.1"/>
</dbReference>
<dbReference type="Gene3D" id="1.25.40.10">
    <property type="entry name" value="Tetratricopeptide repeat domain"/>
    <property type="match status" value="1"/>
</dbReference>
<comment type="caution">
    <text evidence="4">The sequence shown here is derived from an EMBL/GenBank/DDBJ whole genome shotgun (WGS) entry which is preliminary data.</text>
</comment>
<accession>A0ABX1RPC3</accession>
<dbReference type="SMART" id="SM00421">
    <property type="entry name" value="HTH_LUXR"/>
    <property type="match status" value="1"/>
</dbReference>
<dbReference type="InterPro" id="IPR016032">
    <property type="entry name" value="Sig_transdc_resp-reg_C-effctor"/>
</dbReference>
<dbReference type="Gene3D" id="1.10.10.10">
    <property type="entry name" value="Winged helix-like DNA-binding domain superfamily/Winged helix DNA-binding domain"/>
    <property type="match status" value="1"/>
</dbReference>
<evidence type="ECO:0000256" key="1">
    <source>
        <dbReference type="ARBA" id="ARBA00022741"/>
    </source>
</evidence>
<dbReference type="Proteomes" id="UP001296706">
    <property type="component" value="Unassembled WGS sequence"/>
</dbReference>
<feature type="domain" description="HTH luxR-type" evidence="3">
    <location>
        <begin position="802"/>
        <end position="866"/>
    </location>
</feature>
<dbReference type="InterPro" id="IPR011990">
    <property type="entry name" value="TPR-like_helical_dom_sf"/>
</dbReference>
<evidence type="ECO:0000313" key="5">
    <source>
        <dbReference type="Proteomes" id="UP001296706"/>
    </source>
</evidence>
<dbReference type="SUPFAM" id="SSF48452">
    <property type="entry name" value="TPR-like"/>
    <property type="match status" value="1"/>
</dbReference>
<name>A0ABX1RPC3_9PSEU</name>
<dbReference type="Pfam" id="PF00196">
    <property type="entry name" value="GerE"/>
    <property type="match status" value="1"/>
</dbReference>
<dbReference type="CDD" id="cd06170">
    <property type="entry name" value="LuxR_C_like"/>
    <property type="match status" value="1"/>
</dbReference>
<sequence length="866" mass="91537">MTGYRGAGRTRLLNAAGEIARAEGFEVLDVEADELLDSAPLAVVSVPLHIPEPRVEAAESGASELPDDIGTAPRTGPVLVALDDLHLAHQDALANLRGVVRRLAVQPVVWLLSSPTGDGSHHLEQLLRSVRGRVAICEMPLRPLSDGAVRELAAEMLGGEPSGAVEELIRSADGNPKFVVSIVEGLLDDVPAPDAAPTDVVPAHFRTLVTRRIQEMSPAAHGVLEVAAVLGSSVVPDDLARMLGVTIGSLTPILKEALAARILVAESDQMFFRHRAIRQALVDGLPVPIRAAVHRQAAEMFLAQRGRLVEGALHLVRGARDVDDVTVEILRRATEAARDTQPDMGAELIRHGLELVPSTHDKFGSLAALAIDVWGRVGPLSRVVELGADPSLRSLGPAQAAETRSRLAIAHLMQGDAAAALAAAEQVLADGRSPAAVRGEAALTRLWALLSQDGDLARASADELDERDGPAATDRGPRLGVLAALAWRAGDAAEALRLSREATQQAVANPMTAHGCHPPVLILTSLGRFDEAEEWLAKPADEPAVLGGSVRRVARGHLLFARGRLGAAEAELSAALAFAARAGVGMGTSVAWTVLAMGAVMRGDPGGAARSVRGLLAALPVDGGYARPQLGELIRARVAEAEDDRRTVMEMLDRIAAGADALPGLLLQHPSHAAWLVRASLACGRGSLAERVVAVAADLAAHAPDVDTLAGSAAHARGLLLRRPDALGLAVERHVDPWCRASAAEDLAGALPSGDQQRVVEVLTTALGLYGDVGAERDAARIRKKLRGLGIRRRHWKYASRPTSGWESLTDKERQVADLALQGLTNQQIAGRLFLSPHTVAFHLRQVFRKLEVHSRLELVHHAAGH</sequence>
<keyword evidence="1" id="KW-0547">Nucleotide-binding</keyword>
<gene>
    <name evidence="4" type="ORF">HF577_28605</name>
</gene>
<organism evidence="4 5">
    <name type="scientific">Pseudonocardia xinjiangensis</name>
    <dbReference type="NCBI Taxonomy" id="75289"/>
    <lineage>
        <taxon>Bacteria</taxon>
        <taxon>Bacillati</taxon>
        <taxon>Actinomycetota</taxon>
        <taxon>Actinomycetes</taxon>
        <taxon>Pseudonocardiales</taxon>
        <taxon>Pseudonocardiaceae</taxon>
        <taxon>Pseudonocardia</taxon>
    </lineage>
</organism>
<evidence type="ECO:0000313" key="4">
    <source>
        <dbReference type="EMBL" id="NMH81041.1"/>
    </source>
</evidence>
<dbReference type="SUPFAM" id="SSF46894">
    <property type="entry name" value="C-terminal effector domain of the bipartite response regulators"/>
    <property type="match status" value="1"/>
</dbReference>
<reference evidence="4 5" key="1">
    <citation type="submission" date="2020-04" db="EMBL/GenBank/DDBJ databases">
        <authorList>
            <person name="Klaysubun C."/>
            <person name="Duangmal K."/>
            <person name="Lipun K."/>
        </authorList>
    </citation>
    <scope>NUCLEOTIDE SEQUENCE [LARGE SCALE GENOMIC DNA]</scope>
    <source>
        <strain evidence="4 5">JCM 11839</strain>
    </source>
</reference>
<protein>
    <recommendedName>
        <fullName evidence="3">HTH luxR-type domain-containing protein</fullName>
    </recommendedName>
</protein>
<evidence type="ECO:0000256" key="2">
    <source>
        <dbReference type="ARBA" id="ARBA00022840"/>
    </source>
</evidence>
<keyword evidence="2" id="KW-0067">ATP-binding</keyword>
<evidence type="ECO:0000259" key="3">
    <source>
        <dbReference type="PROSITE" id="PS50043"/>
    </source>
</evidence>
<dbReference type="InterPro" id="IPR000792">
    <property type="entry name" value="Tscrpt_reg_LuxR_C"/>
</dbReference>
<dbReference type="InterPro" id="IPR027417">
    <property type="entry name" value="P-loop_NTPase"/>
</dbReference>
<proteinExistence type="predicted"/>